<dbReference type="AlphaFoldDB" id="A0A432LNM6"/>
<reference evidence="2 3" key="1">
    <citation type="submission" date="2018-12" db="EMBL/GenBank/DDBJ databases">
        <title>Genome sequencing of Prevotella sp. KCOM 3155 (= JS262).</title>
        <authorList>
            <person name="Kook J.-K."/>
            <person name="Park S.-N."/>
            <person name="Lim Y.K."/>
        </authorList>
    </citation>
    <scope>NUCLEOTIDE SEQUENCE [LARGE SCALE GENOMIC DNA]</scope>
    <source>
        <strain evidence="2 3">KCOM 3155</strain>
    </source>
</reference>
<accession>A0A432LNM6</accession>
<comment type="caution">
    <text evidence="2">The sequence shown here is derived from an EMBL/GenBank/DDBJ whole genome shotgun (WGS) entry which is preliminary data.</text>
</comment>
<evidence type="ECO:0000313" key="3">
    <source>
        <dbReference type="Proteomes" id="UP000278983"/>
    </source>
</evidence>
<feature type="domain" description="PAS fold-4" evidence="1">
    <location>
        <begin position="12"/>
        <end position="99"/>
    </location>
</feature>
<keyword evidence="3" id="KW-1185">Reference proteome</keyword>
<dbReference type="InterPro" id="IPR035965">
    <property type="entry name" value="PAS-like_dom_sf"/>
</dbReference>
<dbReference type="Gene3D" id="3.30.450.20">
    <property type="entry name" value="PAS domain"/>
    <property type="match status" value="1"/>
</dbReference>
<organism evidence="2 3">
    <name type="scientific">Prevotella koreensis</name>
    <dbReference type="NCBI Taxonomy" id="2490854"/>
    <lineage>
        <taxon>Bacteria</taxon>
        <taxon>Pseudomonadati</taxon>
        <taxon>Bacteroidota</taxon>
        <taxon>Bacteroidia</taxon>
        <taxon>Bacteroidales</taxon>
        <taxon>Prevotellaceae</taxon>
        <taxon>Prevotella</taxon>
    </lineage>
</organism>
<dbReference type="Pfam" id="PF08448">
    <property type="entry name" value="PAS_4"/>
    <property type="match status" value="1"/>
</dbReference>
<dbReference type="EMBL" id="RYYU01000001">
    <property type="protein sequence ID" value="RUL60362.1"/>
    <property type="molecule type" value="Genomic_DNA"/>
</dbReference>
<dbReference type="SUPFAM" id="SSF55785">
    <property type="entry name" value="PYP-like sensor domain (PAS domain)"/>
    <property type="match status" value="1"/>
</dbReference>
<gene>
    <name evidence="2" type="ORF">EHV08_06845</name>
</gene>
<dbReference type="Proteomes" id="UP000278983">
    <property type="component" value="Unassembled WGS sequence"/>
</dbReference>
<evidence type="ECO:0000259" key="1">
    <source>
        <dbReference type="Pfam" id="PF08448"/>
    </source>
</evidence>
<name>A0A432LNM6_9BACT</name>
<dbReference type="OrthoDB" id="1012192at2"/>
<evidence type="ECO:0000313" key="2">
    <source>
        <dbReference type="EMBL" id="RUL60362.1"/>
    </source>
</evidence>
<sequence length="114" mass="13342">MEQFSWAEDIEGAVTVSDTEGKVIFMNKRSRETFNKPGETMVGKSMIPCHSEKSQSIIREMLEKNIPHCYTITKRGKRKLIYQTPWRENGEVRGLVEFSFVLPDDMPHYDRDKE</sequence>
<protein>
    <submittedName>
        <fullName evidence="2">PAS sensor protein</fullName>
    </submittedName>
</protein>
<dbReference type="InterPro" id="IPR013656">
    <property type="entry name" value="PAS_4"/>
</dbReference>
<proteinExistence type="predicted"/>